<organism evidence="2 3">
    <name type="scientific">Digitaria exilis</name>
    <dbReference type="NCBI Taxonomy" id="1010633"/>
    <lineage>
        <taxon>Eukaryota</taxon>
        <taxon>Viridiplantae</taxon>
        <taxon>Streptophyta</taxon>
        <taxon>Embryophyta</taxon>
        <taxon>Tracheophyta</taxon>
        <taxon>Spermatophyta</taxon>
        <taxon>Magnoliopsida</taxon>
        <taxon>Liliopsida</taxon>
        <taxon>Poales</taxon>
        <taxon>Poaceae</taxon>
        <taxon>PACMAD clade</taxon>
        <taxon>Panicoideae</taxon>
        <taxon>Panicodae</taxon>
        <taxon>Paniceae</taxon>
        <taxon>Anthephorinae</taxon>
        <taxon>Digitaria</taxon>
    </lineage>
</organism>
<feature type="compositionally biased region" description="Low complexity" evidence="1">
    <location>
        <begin position="114"/>
        <end position="125"/>
    </location>
</feature>
<gene>
    <name evidence="2" type="ORF">HU200_028793</name>
</gene>
<proteinExistence type="predicted"/>
<feature type="compositionally biased region" description="Basic residues" evidence="1">
    <location>
        <begin position="147"/>
        <end position="156"/>
    </location>
</feature>
<name>A0A835EQ57_9POAL</name>
<evidence type="ECO:0000313" key="3">
    <source>
        <dbReference type="Proteomes" id="UP000636709"/>
    </source>
</evidence>
<dbReference type="EMBL" id="JACEFO010001742">
    <property type="protein sequence ID" value="KAF8713003.1"/>
    <property type="molecule type" value="Genomic_DNA"/>
</dbReference>
<protein>
    <submittedName>
        <fullName evidence="2">Uncharacterized protein</fullName>
    </submittedName>
</protein>
<sequence length="192" mass="21278">MPLERHESLMIFSAKIFKCWRHNVVFSNVEAHTLDRTVVEFSSPELLRAAGAAKAYYHNLGKDPTAWHIARSATGPSRSNRMYWRIHIAACLAHCPATKQQVEIPADFKWQWRPSSSGSPVDSASAGGGGMTPEHHASTDDDGEVRKKTRTSRSHHVVAPTLIHDEDYAGPNGHSPNHHRTIRCTLLAAATE</sequence>
<accession>A0A835EQ57</accession>
<reference evidence="2" key="1">
    <citation type="submission" date="2020-07" db="EMBL/GenBank/DDBJ databases">
        <title>Genome sequence and genetic diversity analysis of an under-domesticated orphan crop, white fonio (Digitaria exilis).</title>
        <authorList>
            <person name="Bennetzen J.L."/>
            <person name="Chen S."/>
            <person name="Ma X."/>
            <person name="Wang X."/>
            <person name="Yssel A.E.J."/>
            <person name="Chaluvadi S.R."/>
            <person name="Johnson M."/>
            <person name="Gangashetty P."/>
            <person name="Hamidou F."/>
            <person name="Sanogo M.D."/>
            <person name="Zwaenepoel A."/>
            <person name="Wallace J."/>
            <person name="Van De Peer Y."/>
            <person name="Van Deynze A."/>
        </authorList>
    </citation>
    <scope>NUCLEOTIDE SEQUENCE</scope>
    <source>
        <tissue evidence="2">Leaves</tissue>
    </source>
</reference>
<comment type="caution">
    <text evidence="2">The sequence shown here is derived from an EMBL/GenBank/DDBJ whole genome shotgun (WGS) entry which is preliminary data.</text>
</comment>
<keyword evidence="3" id="KW-1185">Reference proteome</keyword>
<feature type="region of interest" description="Disordered" evidence="1">
    <location>
        <begin position="113"/>
        <end position="179"/>
    </location>
</feature>
<dbReference type="AlphaFoldDB" id="A0A835EQ57"/>
<dbReference type="Proteomes" id="UP000636709">
    <property type="component" value="Unassembled WGS sequence"/>
</dbReference>
<evidence type="ECO:0000313" key="2">
    <source>
        <dbReference type="EMBL" id="KAF8713003.1"/>
    </source>
</evidence>
<dbReference type="OrthoDB" id="629803at2759"/>
<evidence type="ECO:0000256" key="1">
    <source>
        <dbReference type="SAM" id="MobiDB-lite"/>
    </source>
</evidence>